<gene>
    <name evidence="8" type="ORF">EHSB41UT_04569</name>
</gene>
<sequence length="137" mass="14630">MDFIATSLSGLPAFGLYLGTALVLTIIFSFVYTLLTPHHEWTLIKENNEAASIAFSGSLIGFVLPLCSAIEASVNLVDMAVWGLVALVVQLVVYLLIRLVVMPRISQRIKDNERAAGIFLGVASIAGGLLSAASMSY</sequence>
<evidence type="ECO:0000256" key="3">
    <source>
        <dbReference type="ARBA" id="ARBA00022475"/>
    </source>
</evidence>
<evidence type="ECO:0000256" key="1">
    <source>
        <dbReference type="ARBA" id="ARBA00004651"/>
    </source>
</evidence>
<dbReference type="RefSeq" id="WP_087113191.1">
    <property type="nucleotide sequence ID" value="NZ_CBCSCN010000018.1"/>
</dbReference>
<keyword evidence="9" id="KW-1185">Reference proteome</keyword>
<feature type="transmembrane region" description="Helical" evidence="7">
    <location>
        <begin position="53"/>
        <end position="74"/>
    </location>
</feature>
<evidence type="ECO:0008006" key="10">
    <source>
        <dbReference type="Google" id="ProtNLM"/>
    </source>
</evidence>
<keyword evidence="3" id="KW-1003">Cell membrane</keyword>
<dbReference type="OrthoDB" id="5573330at2"/>
<feature type="transmembrane region" description="Helical" evidence="7">
    <location>
        <begin position="12"/>
        <end position="32"/>
    </location>
</feature>
<dbReference type="AlphaFoldDB" id="A0A1X7ARI8"/>
<evidence type="ECO:0000256" key="2">
    <source>
        <dbReference type="ARBA" id="ARBA00005779"/>
    </source>
</evidence>
<dbReference type="Pfam" id="PF03994">
    <property type="entry name" value="DUF350"/>
    <property type="match status" value="1"/>
</dbReference>
<protein>
    <recommendedName>
        <fullName evidence="10">Inner membrane protein YjfL</fullName>
    </recommendedName>
</protein>
<reference evidence="8 9" key="1">
    <citation type="submission" date="2017-03" db="EMBL/GenBank/DDBJ databases">
        <authorList>
            <person name="Afonso C.L."/>
            <person name="Miller P.J."/>
            <person name="Scott M.A."/>
            <person name="Spackman E."/>
            <person name="Goraichik I."/>
            <person name="Dimitrov K.M."/>
            <person name="Suarez D.L."/>
            <person name="Swayne D.E."/>
        </authorList>
    </citation>
    <scope>NUCLEOTIDE SEQUENCE [LARGE SCALE GENOMIC DNA]</scope>
    <source>
        <strain evidence="8">SB41UT1</strain>
    </source>
</reference>
<comment type="subcellular location">
    <subcellularLocation>
        <location evidence="1">Cell membrane</location>
        <topology evidence="1">Multi-pass membrane protein</topology>
    </subcellularLocation>
</comment>
<organism evidence="8 9">
    <name type="scientific">Parendozoicomonas haliclonae</name>
    <dbReference type="NCBI Taxonomy" id="1960125"/>
    <lineage>
        <taxon>Bacteria</taxon>
        <taxon>Pseudomonadati</taxon>
        <taxon>Pseudomonadota</taxon>
        <taxon>Gammaproteobacteria</taxon>
        <taxon>Oceanospirillales</taxon>
        <taxon>Endozoicomonadaceae</taxon>
        <taxon>Parendozoicomonas</taxon>
    </lineage>
</organism>
<evidence type="ECO:0000256" key="7">
    <source>
        <dbReference type="SAM" id="Phobius"/>
    </source>
</evidence>
<dbReference type="Proteomes" id="UP000196573">
    <property type="component" value="Unassembled WGS sequence"/>
</dbReference>
<evidence type="ECO:0000313" key="8">
    <source>
        <dbReference type="EMBL" id="SMA50752.1"/>
    </source>
</evidence>
<evidence type="ECO:0000256" key="4">
    <source>
        <dbReference type="ARBA" id="ARBA00022692"/>
    </source>
</evidence>
<keyword evidence="6 7" id="KW-0472">Membrane</keyword>
<dbReference type="PANTHER" id="PTHR40043">
    <property type="entry name" value="UPF0719 INNER MEMBRANE PROTEIN YJFL"/>
    <property type="match status" value="1"/>
</dbReference>
<proteinExistence type="inferred from homology"/>
<feature type="transmembrane region" description="Helical" evidence="7">
    <location>
        <begin position="80"/>
        <end position="103"/>
    </location>
</feature>
<dbReference type="GO" id="GO:0005886">
    <property type="term" value="C:plasma membrane"/>
    <property type="evidence" value="ECO:0007669"/>
    <property type="project" value="UniProtKB-SubCell"/>
</dbReference>
<comment type="similarity">
    <text evidence="2">Belongs to the UPF0719 family.</text>
</comment>
<dbReference type="InterPro" id="IPR007140">
    <property type="entry name" value="DUF350"/>
</dbReference>
<dbReference type="EMBL" id="FWPT01000016">
    <property type="protein sequence ID" value="SMA50752.1"/>
    <property type="molecule type" value="Genomic_DNA"/>
</dbReference>
<evidence type="ECO:0000313" key="9">
    <source>
        <dbReference type="Proteomes" id="UP000196573"/>
    </source>
</evidence>
<keyword evidence="5 7" id="KW-1133">Transmembrane helix</keyword>
<feature type="transmembrane region" description="Helical" evidence="7">
    <location>
        <begin position="115"/>
        <end position="135"/>
    </location>
</feature>
<keyword evidence="4 7" id="KW-0812">Transmembrane</keyword>
<name>A0A1X7ARI8_9GAMM</name>
<evidence type="ECO:0000256" key="6">
    <source>
        <dbReference type="ARBA" id="ARBA00023136"/>
    </source>
</evidence>
<dbReference type="PANTHER" id="PTHR40043:SF1">
    <property type="entry name" value="UPF0719 INNER MEMBRANE PROTEIN YJFL"/>
    <property type="match status" value="1"/>
</dbReference>
<evidence type="ECO:0000256" key="5">
    <source>
        <dbReference type="ARBA" id="ARBA00022989"/>
    </source>
</evidence>
<accession>A0A1X7ARI8</accession>